<gene>
    <name evidence="3" type="ORF">F9U64_21190</name>
</gene>
<dbReference type="Gene3D" id="1.10.443.10">
    <property type="entry name" value="Intergrase catalytic core"/>
    <property type="match status" value="1"/>
</dbReference>
<evidence type="ECO:0000313" key="3">
    <source>
        <dbReference type="EMBL" id="KAB8125911.1"/>
    </source>
</evidence>
<feature type="domain" description="Tyr recombinase" evidence="2">
    <location>
        <begin position="2"/>
        <end position="179"/>
    </location>
</feature>
<organism evidence="3 4">
    <name type="scientific">Gracilibacillus oryzae</name>
    <dbReference type="NCBI Taxonomy" id="1672701"/>
    <lineage>
        <taxon>Bacteria</taxon>
        <taxon>Bacillati</taxon>
        <taxon>Bacillota</taxon>
        <taxon>Bacilli</taxon>
        <taxon>Bacillales</taxon>
        <taxon>Bacillaceae</taxon>
        <taxon>Gracilibacillus</taxon>
    </lineage>
</organism>
<reference evidence="3 4" key="1">
    <citation type="submission" date="2019-10" db="EMBL/GenBank/DDBJ databases">
        <title>Gracilibacillus sp. nov. isolated from rice seeds.</title>
        <authorList>
            <person name="He S."/>
        </authorList>
    </citation>
    <scope>NUCLEOTIDE SEQUENCE [LARGE SCALE GENOMIC DNA]</scope>
    <source>
        <strain evidence="3 4">TD8</strain>
    </source>
</reference>
<dbReference type="GO" id="GO:0003677">
    <property type="term" value="F:DNA binding"/>
    <property type="evidence" value="ECO:0007669"/>
    <property type="project" value="InterPro"/>
</dbReference>
<name>A0A7C8KPA2_9BACI</name>
<dbReference type="Pfam" id="PF00589">
    <property type="entry name" value="Phage_integrase"/>
    <property type="match status" value="1"/>
</dbReference>
<dbReference type="InterPro" id="IPR002104">
    <property type="entry name" value="Integrase_catalytic"/>
</dbReference>
<dbReference type="RefSeq" id="WP_153406871.1">
    <property type="nucleotide sequence ID" value="NZ_ML762455.1"/>
</dbReference>
<dbReference type="SUPFAM" id="SSF56349">
    <property type="entry name" value="DNA breaking-rejoining enzymes"/>
    <property type="match status" value="1"/>
</dbReference>
<dbReference type="PROSITE" id="PS51898">
    <property type="entry name" value="TYR_RECOMBINASE"/>
    <property type="match status" value="1"/>
</dbReference>
<dbReference type="PANTHER" id="PTHR30349:SF82">
    <property type="entry name" value="INTEGRASE_RECOMBINASE YOEC-RELATED"/>
    <property type="match status" value="1"/>
</dbReference>
<evidence type="ECO:0000313" key="4">
    <source>
        <dbReference type="Proteomes" id="UP000480246"/>
    </source>
</evidence>
<dbReference type="AlphaFoldDB" id="A0A7C8KPA2"/>
<dbReference type="PANTHER" id="PTHR30349">
    <property type="entry name" value="PHAGE INTEGRASE-RELATED"/>
    <property type="match status" value="1"/>
</dbReference>
<keyword evidence="4" id="KW-1185">Reference proteome</keyword>
<keyword evidence="1" id="KW-0233">DNA recombination</keyword>
<evidence type="ECO:0000259" key="2">
    <source>
        <dbReference type="PROSITE" id="PS51898"/>
    </source>
</evidence>
<dbReference type="GO" id="GO:0015074">
    <property type="term" value="P:DNA integration"/>
    <property type="evidence" value="ECO:0007669"/>
    <property type="project" value="InterPro"/>
</dbReference>
<proteinExistence type="predicted"/>
<evidence type="ECO:0000256" key="1">
    <source>
        <dbReference type="ARBA" id="ARBA00023172"/>
    </source>
</evidence>
<sequence length="183" mass="21238">MEFVYPIVEIRQINQMKQFLYQQSERDYLLFVIGINTGLRLKDLLHLKVHHVSDGKILYDFICLNEKDPPYFLNNNSKKALANYLETGNIATCDFLFKSKKSKHPITRQQAYRIINQAAKESGITKKVGTHTLRKTFGYHAYKKGVAISLLQKIFHHSSPSETFDYLGIEKEENTIIQIDVNL</sequence>
<protein>
    <submittedName>
        <fullName evidence="3">Tyrosine-type recombinase/integrase</fullName>
    </submittedName>
</protein>
<dbReference type="InterPro" id="IPR013762">
    <property type="entry name" value="Integrase-like_cat_sf"/>
</dbReference>
<dbReference type="Proteomes" id="UP000480246">
    <property type="component" value="Unassembled WGS sequence"/>
</dbReference>
<dbReference type="GO" id="GO:0006310">
    <property type="term" value="P:DNA recombination"/>
    <property type="evidence" value="ECO:0007669"/>
    <property type="project" value="UniProtKB-KW"/>
</dbReference>
<dbReference type="InterPro" id="IPR050090">
    <property type="entry name" value="Tyrosine_recombinase_XerCD"/>
</dbReference>
<dbReference type="InterPro" id="IPR011010">
    <property type="entry name" value="DNA_brk_join_enz"/>
</dbReference>
<dbReference type="OrthoDB" id="9788852at2"/>
<comment type="caution">
    <text evidence="3">The sequence shown here is derived from an EMBL/GenBank/DDBJ whole genome shotgun (WGS) entry which is preliminary data.</text>
</comment>
<dbReference type="EMBL" id="WEID01000121">
    <property type="protein sequence ID" value="KAB8125911.1"/>
    <property type="molecule type" value="Genomic_DNA"/>
</dbReference>
<accession>A0A7C8KPA2</accession>